<dbReference type="PANTHER" id="PTHR37542">
    <property type="entry name" value="HELO DOMAIN-CONTAINING PROTEIN-RELATED"/>
    <property type="match status" value="1"/>
</dbReference>
<dbReference type="SMART" id="SM00220">
    <property type="entry name" value="S_TKc"/>
    <property type="match status" value="1"/>
</dbReference>
<evidence type="ECO:0000313" key="3">
    <source>
        <dbReference type="Proteomes" id="UP001396898"/>
    </source>
</evidence>
<evidence type="ECO:0000313" key="2">
    <source>
        <dbReference type="EMBL" id="KAK8002095.1"/>
    </source>
</evidence>
<proteinExistence type="predicted"/>
<protein>
    <submittedName>
        <fullName evidence="2">Serine/threonine protein kinase</fullName>
    </submittedName>
</protein>
<evidence type="ECO:0000259" key="1">
    <source>
        <dbReference type="PROSITE" id="PS50011"/>
    </source>
</evidence>
<dbReference type="CDD" id="cd00180">
    <property type="entry name" value="PKc"/>
    <property type="match status" value="1"/>
</dbReference>
<dbReference type="Gene3D" id="1.10.510.10">
    <property type="entry name" value="Transferase(Phosphotransferase) domain 1"/>
    <property type="match status" value="2"/>
</dbReference>
<dbReference type="Proteomes" id="UP001396898">
    <property type="component" value="Unassembled WGS sequence"/>
</dbReference>
<keyword evidence="2" id="KW-0418">Kinase</keyword>
<feature type="domain" description="Protein kinase" evidence="1">
    <location>
        <begin position="678"/>
        <end position="993"/>
    </location>
</feature>
<sequence>MSEKQTIDNNYIDRADLNKLLQTLFPNNSEITVKEGRFDYVMQGLPRRLTDSTMESLVEEIYRLRRENCHSRFFVPHDALMQVLSEDRVRDVLKDVLQAHSVEESMQNIFPNGRKVLGILIKIGKIHLITKFIKHDQLRLQHIDYRLPFSDADLAIILSEYEAMLFREAQWEFIAPTFSPFSIHRKFNCRTVMPFLEEKGNGNGSFGIVTHVTIDSAHQSFPDGSTEVVRKELIDEHDDTNGWQAEFEVMATLNLIDHPNILRMLGSYSYKNHQNFLFPKAEGGSLEAMFRKQKPTIFRDNWRFIAAVAGLASALSHVHNFAVRNHLNLSCIGCHHDIKPDNVLVSGDQFILADFGLARFKDSTQSSSTEYKVRKGLSIAPECQDLGGDFKKHRVGRPSDIWSFGCLLLEILTYMRYGPDGISDFDEKRVFHVEGGNTYQLYHCGTTPNPAVSEWGQGLRDNGDDATCGLVDLIEQMLCIEPKKRLKADEIEKRAIGLAIKAQAEDVLPLFQRLCSDQPGEHLFTDPFIEKIRFKSWFDSMGDYHSQQEDGRALSELAFNFSEFRSISSLMRQLKEQLLLATSSVSTSQQHPILPIRQLVTAIHDAGPALIYQKAQQLAEMELLRSGELARPKAVAPTHGRDNTHLLDLATAKAQMVLTEEESLPESVANAKDTQMQHRPNAEIGDIRYYSVGSVQDASGDQVKVLIEFKKYDDPRQSERLLGRMGQISRLCQSAKGSHAPGILNCRGFYHYEEHRAYGLVYDFPYVELGSSGTQGQTSAEQMGNPDALQDIMSKANLNEPFNLPSLKRRFEIAYEIAISLREVHKLGLAHKGLTSRNVIFFHGSRQAWETRPYLIGFRQTRPSDPNAFTEGPVNDPAAMNYQHPSYRSQETRYRLPYDYYSLGIVLLEIGMWRPLSKLTTSSGLSSEELRRKLLGVKIPMLAHTMGETYRALVHNCVGKDLFPDKDDGADSEHQQKFEERVVAPLSKLRRFE</sequence>
<gene>
    <name evidence="2" type="ORF">PG991_014317</name>
</gene>
<dbReference type="InterPro" id="IPR011009">
    <property type="entry name" value="Kinase-like_dom_sf"/>
</dbReference>
<dbReference type="GO" id="GO:0004674">
    <property type="term" value="F:protein serine/threonine kinase activity"/>
    <property type="evidence" value="ECO:0007669"/>
    <property type="project" value="UniProtKB-KW"/>
</dbReference>
<dbReference type="PROSITE" id="PS50011">
    <property type="entry name" value="PROTEIN_KINASE_DOM"/>
    <property type="match status" value="2"/>
</dbReference>
<accession>A0ABR1R8G3</accession>
<keyword evidence="3" id="KW-1185">Reference proteome</keyword>
<dbReference type="InterPro" id="IPR000719">
    <property type="entry name" value="Prot_kinase_dom"/>
</dbReference>
<reference evidence="2 3" key="1">
    <citation type="submission" date="2023-01" db="EMBL/GenBank/DDBJ databases">
        <title>Analysis of 21 Apiospora genomes using comparative genomics revels a genus with tremendous synthesis potential of carbohydrate active enzymes and secondary metabolites.</title>
        <authorList>
            <person name="Sorensen T."/>
        </authorList>
    </citation>
    <scope>NUCLEOTIDE SEQUENCE [LARGE SCALE GENOMIC DNA]</scope>
    <source>
        <strain evidence="2 3">CBS 20057</strain>
    </source>
</reference>
<dbReference type="EMBL" id="JAQQWI010000018">
    <property type="protein sequence ID" value="KAK8002095.1"/>
    <property type="molecule type" value="Genomic_DNA"/>
</dbReference>
<name>A0ABR1R8G3_9PEZI</name>
<dbReference type="SUPFAM" id="SSF56112">
    <property type="entry name" value="Protein kinase-like (PK-like)"/>
    <property type="match status" value="2"/>
</dbReference>
<keyword evidence="2" id="KW-0808">Transferase</keyword>
<comment type="caution">
    <text evidence="2">The sequence shown here is derived from an EMBL/GenBank/DDBJ whole genome shotgun (WGS) entry which is preliminary data.</text>
</comment>
<keyword evidence="2" id="KW-0723">Serine/threonine-protein kinase</keyword>
<organism evidence="2 3">
    <name type="scientific">Apiospora marii</name>
    <dbReference type="NCBI Taxonomy" id="335849"/>
    <lineage>
        <taxon>Eukaryota</taxon>
        <taxon>Fungi</taxon>
        <taxon>Dikarya</taxon>
        <taxon>Ascomycota</taxon>
        <taxon>Pezizomycotina</taxon>
        <taxon>Sordariomycetes</taxon>
        <taxon>Xylariomycetidae</taxon>
        <taxon>Amphisphaeriales</taxon>
        <taxon>Apiosporaceae</taxon>
        <taxon>Apiospora</taxon>
    </lineage>
</organism>
<dbReference type="Pfam" id="PF00069">
    <property type="entry name" value="Pkinase"/>
    <property type="match status" value="1"/>
</dbReference>
<dbReference type="PANTHER" id="PTHR37542:SF3">
    <property type="entry name" value="PRION-INHIBITION AND PROPAGATION HELO DOMAIN-CONTAINING PROTEIN"/>
    <property type="match status" value="1"/>
</dbReference>
<feature type="domain" description="Protein kinase" evidence="1">
    <location>
        <begin position="195"/>
        <end position="511"/>
    </location>
</feature>